<accession>A0ACD4Q9Y1</accession>
<dbReference type="EMBL" id="KF024728">
    <property type="protein sequence ID" value="WEV84047.1"/>
    <property type="molecule type" value="Genomic_DNA"/>
</dbReference>
<sequence length="185" mass="20235">MTTNKCSETFTLADGTAVTCTRKAAPRNQVAGHENVCLNCFEAWMEENGHNDGEHEEGEGVNCPACGTYDPRPKRKGHKNGISHHRTSHKHCGHPLTPAARKECRKARAARVEAKKEQIIEELGIDRSNLLPAPLPKQAPAAIARLQDLGVDYTNDQIIAIVDLARKQKTSIAKLSEASIRKAIA</sequence>
<evidence type="ECO:0000313" key="1">
    <source>
        <dbReference type="EMBL" id="WEV84047.1"/>
    </source>
</evidence>
<organism evidence="1 2">
    <name type="scientific">Mycobacterium phage Muddy</name>
    <dbReference type="NCBI Taxonomy" id="1340829"/>
    <lineage>
        <taxon>Viruses</taxon>
        <taxon>Duplodnaviria</taxon>
        <taxon>Heunggongvirae</taxon>
        <taxon>Uroviricota</taxon>
        <taxon>Caudoviricetes</taxon>
        <taxon>Mapvirus</taxon>
        <taxon>Mapvirus muddy</taxon>
    </lineage>
</organism>
<protein>
    <submittedName>
        <fullName evidence="1">Uncharacterized protein</fullName>
    </submittedName>
</protein>
<gene>
    <name evidence="1" type="primary">3</name>
    <name evidence="1" type="ORF">PBI_MUDDY_3</name>
</gene>
<keyword evidence="2" id="KW-1185">Reference proteome</keyword>
<evidence type="ECO:0000313" key="2">
    <source>
        <dbReference type="Proteomes" id="UP000015553"/>
    </source>
</evidence>
<name>A0ACD4Q9Y1_9CAUD</name>
<dbReference type="Proteomes" id="UP000015553">
    <property type="component" value="Segment"/>
</dbReference>
<proteinExistence type="predicted"/>
<reference evidence="1" key="1">
    <citation type="submission" date="2013-05" db="EMBL/GenBank/DDBJ databases">
        <authorList>
            <person name="Govender V.S."/>
            <person name="Mchunu L.V."/>
            <person name="Naicker R.N."/>
            <person name="Sha K.I."/>
            <person name="Zinyembe F."/>
            <person name="Pillay B."/>
            <person name="Larsen M.H."/>
            <person name="Rubin E.J."/>
            <person name="Kasprowicz V.O."/>
            <person name="Bishai W.R."/>
            <person name="Bowman C.A."/>
            <person name="Russell D.A."/>
            <person name="Jacobs-Sera D."/>
            <person name="Hendrix R.W."/>
            <person name="Hatfull G.F."/>
        </authorList>
    </citation>
    <scope>NUCLEOTIDE SEQUENCE</scope>
</reference>